<feature type="compositionally biased region" description="Basic residues" evidence="3">
    <location>
        <begin position="128"/>
        <end position="137"/>
    </location>
</feature>
<dbReference type="STRING" id="1328759.A0A5C2SA18"/>
<feature type="compositionally biased region" description="Low complexity" evidence="3">
    <location>
        <begin position="105"/>
        <end position="127"/>
    </location>
</feature>
<sequence>MPSTPFRKPRHSLEAFDKLFERAFAPRENPALTPLSFSDDIRRPTAPSPPSPSTPFYSPVDPNFPISPEPVGETSLDPIWEEVMQTKERELASSPSKVKSLEGALSLSHSPSQQSHSSQTQMQQPPQTKKRVTKRRSSVNFRESPDGRNMLVTFDMAGVKKQDMHVSYRTSRLIVSWRVERTLERQDGDVVVREKEVRRYSHTIPLPDGTKFEEVRASRDGQRLTLTLPNSKCVRADMEQEQPPDPRTIPDIDTALSGMSDYHSC</sequence>
<evidence type="ECO:0000313" key="5">
    <source>
        <dbReference type="EMBL" id="RPD59964.1"/>
    </source>
</evidence>
<evidence type="ECO:0000259" key="4">
    <source>
        <dbReference type="PROSITE" id="PS01031"/>
    </source>
</evidence>
<dbReference type="InterPro" id="IPR002068">
    <property type="entry name" value="A-crystallin/Hsp20_dom"/>
</dbReference>
<dbReference type="Gene3D" id="2.60.40.790">
    <property type="match status" value="1"/>
</dbReference>
<dbReference type="InterPro" id="IPR008978">
    <property type="entry name" value="HSP20-like_chaperone"/>
</dbReference>
<feature type="region of interest" description="Disordered" evidence="3">
    <location>
        <begin position="24"/>
        <end position="146"/>
    </location>
</feature>
<protein>
    <recommendedName>
        <fullName evidence="4">SHSP domain-containing protein</fullName>
    </recommendedName>
</protein>
<dbReference type="Pfam" id="PF00011">
    <property type="entry name" value="HSP20"/>
    <property type="match status" value="1"/>
</dbReference>
<comment type="similarity">
    <text evidence="1 2">Belongs to the small heat shock protein (HSP20) family.</text>
</comment>
<organism evidence="5 6">
    <name type="scientific">Lentinus tigrinus ALCF2SS1-6</name>
    <dbReference type="NCBI Taxonomy" id="1328759"/>
    <lineage>
        <taxon>Eukaryota</taxon>
        <taxon>Fungi</taxon>
        <taxon>Dikarya</taxon>
        <taxon>Basidiomycota</taxon>
        <taxon>Agaricomycotina</taxon>
        <taxon>Agaricomycetes</taxon>
        <taxon>Polyporales</taxon>
        <taxon>Polyporaceae</taxon>
        <taxon>Lentinus</taxon>
    </lineage>
</organism>
<dbReference type="PROSITE" id="PS01031">
    <property type="entry name" value="SHSP"/>
    <property type="match status" value="1"/>
</dbReference>
<keyword evidence="6" id="KW-1185">Reference proteome</keyword>
<evidence type="ECO:0000256" key="3">
    <source>
        <dbReference type="SAM" id="MobiDB-lite"/>
    </source>
</evidence>
<gene>
    <name evidence="5" type="ORF">L227DRAFT_653482</name>
</gene>
<proteinExistence type="inferred from homology"/>
<dbReference type="CDD" id="cd06464">
    <property type="entry name" value="ACD_sHsps-like"/>
    <property type="match status" value="1"/>
</dbReference>
<dbReference type="Proteomes" id="UP000313359">
    <property type="component" value="Unassembled WGS sequence"/>
</dbReference>
<accession>A0A5C2SA18</accession>
<dbReference type="AlphaFoldDB" id="A0A5C2SA18"/>
<dbReference type="EMBL" id="ML122267">
    <property type="protein sequence ID" value="RPD59964.1"/>
    <property type="molecule type" value="Genomic_DNA"/>
</dbReference>
<evidence type="ECO:0000313" key="6">
    <source>
        <dbReference type="Proteomes" id="UP000313359"/>
    </source>
</evidence>
<reference evidence="5" key="1">
    <citation type="journal article" date="2018" name="Genome Biol. Evol.">
        <title>Genomics and development of Lentinus tigrinus, a white-rot wood-decaying mushroom with dimorphic fruiting bodies.</title>
        <authorList>
            <person name="Wu B."/>
            <person name="Xu Z."/>
            <person name="Knudson A."/>
            <person name="Carlson A."/>
            <person name="Chen N."/>
            <person name="Kovaka S."/>
            <person name="LaButti K."/>
            <person name="Lipzen A."/>
            <person name="Pennachio C."/>
            <person name="Riley R."/>
            <person name="Schakwitz W."/>
            <person name="Umezawa K."/>
            <person name="Ohm R.A."/>
            <person name="Grigoriev I.V."/>
            <person name="Nagy L.G."/>
            <person name="Gibbons J."/>
            <person name="Hibbett D."/>
        </authorList>
    </citation>
    <scope>NUCLEOTIDE SEQUENCE [LARGE SCALE GENOMIC DNA]</scope>
    <source>
        <strain evidence="5">ALCF2SS1-6</strain>
    </source>
</reference>
<name>A0A5C2SA18_9APHY</name>
<evidence type="ECO:0000256" key="1">
    <source>
        <dbReference type="PROSITE-ProRule" id="PRU00285"/>
    </source>
</evidence>
<feature type="domain" description="SHSP" evidence="4">
    <location>
        <begin position="132"/>
        <end position="255"/>
    </location>
</feature>
<dbReference type="SUPFAM" id="SSF49764">
    <property type="entry name" value="HSP20-like chaperones"/>
    <property type="match status" value="1"/>
</dbReference>
<evidence type="ECO:0000256" key="2">
    <source>
        <dbReference type="RuleBase" id="RU003616"/>
    </source>
</evidence>
<dbReference type="OrthoDB" id="1431247at2759"/>